<dbReference type="InterPro" id="IPR044701">
    <property type="entry name" value="MRL7/MRL7L"/>
</dbReference>
<feature type="region of interest" description="Disordered" evidence="1">
    <location>
        <begin position="120"/>
        <end position="145"/>
    </location>
</feature>
<keyword evidence="3" id="KW-1185">Reference proteome</keyword>
<dbReference type="GO" id="GO:0009658">
    <property type="term" value="P:chloroplast organization"/>
    <property type="evidence" value="ECO:0007669"/>
    <property type="project" value="InterPro"/>
</dbReference>
<proteinExistence type="predicted"/>
<dbReference type="PANTHER" id="PTHR34669:SF2">
    <property type="entry name" value="THIOREDOXIN-LIKE FOLD DOMAIN-CONTAINING PROTEIN MRL7, CHLOROPLASTIC"/>
    <property type="match status" value="1"/>
</dbReference>
<dbReference type="EMBL" id="JAIWQS010000067">
    <property type="protein sequence ID" value="KAJ8747832.1"/>
    <property type="molecule type" value="Genomic_DNA"/>
</dbReference>
<gene>
    <name evidence="2" type="ORF">K2173_011541</name>
</gene>
<dbReference type="AlphaFoldDB" id="A0AAV8S6M6"/>
<dbReference type="PANTHER" id="PTHR34669">
    <property type="entry name" value="THIOREDOXIN-LIKE FOLD DOMAIN-CONTAINING PROTEIN MRL7L, CHLOROPLASTIC"/>
    <property type="match status" value="1"/>
</dbReference>
<feature type="compositionally biased region" description="Acidic residues" evidence="1">
    <location>
        <begin position="122"/>
        <end position="140"/>
    </location>
</feature>
<dbReference type="GO" id="GO:0006355">
    <property type="term" value="P:regulation of DNA-templated transcription"/>
    <property type="evidence" value="ECO:0007669"/>
    <property type="project" value="InterPro"/>
</dbReference>
<protein>
    <submittedName>
        <fullName evidence="2">Uncharacterized protein</fullName>
    </submittedName>
</protein>
<dbReference type="Proteomes" id="UP001159364">
    <property type="component" value="Unassembled WGS sequence"/>
</dbReference>
<sequence>MNVERSLLHLSLASYQDMCSNGILTSRWDSVFPPSLHCWHLPKTCTYFAVSRKYDSETDPESSSKPKTKPKKNSKPRRGRKSEAAAVEDYVRGTLEANFAAIGKRNPELFENKGSIIKERVDDEVDSDEDEDEEVGAGDDDVGREKGRNKFVVEQESPNWPLDADVGWGVRASEYFDKYPIKNVVGEDVNCLEWEALPFILAPSLFLFSRDITGNLLARFAQATDNWKTLKELEKAALVYWQAKDRLPPRLVQMIAHFYYNAKKPSCINNAS</sequence>
<dbReference type="GO" id="GO:0009570">
    <property type="term" value="C:chloroplast stroma"/>
    <property type="evidence" value="ECO:0007669"/>
    <property type="project" value="TreeGrafter"/>
</dbReference>
<evidence type="ECO:0000313" key="2">
    <source>
        <dbReference type="EMBL" id="KAJ8747832.1"/>
    </source>
</evidence>
<organism evidence="2 3">
    <name type="scientific">Erythroxylum novogranatense</name>
    <dbReference type="NCBI Taxonomy" id="1862640"/>
    <lineage>
        <taxon>Eukaryota</taxon>
        <taxon>Viridiplantae</taxon>
        <taxon>Streptophyta</taxon>
        <taxon>Embryophyta</taxon>
        <taxon>Tracheophyta</taxon>
        <taxon>Spermatophyta</taxon>
        <taxon>Magnoliopsida</taxon>
        <taxon>eudicotyledons</taxon>
        <taxon>Gunneridae</taxon>
        <taxon>Pentapetalae</taxon>
        <taxon>rosids</taxon>
        <taxon>fabids</taxon>
        <taxon>Malpighiales</taxon>
        <taxon>Erythroxylaceae</taxon>
        <taxon>Erythroxylum</taxon>
    </lineage>
</organism>
<name>A0AAV8S6M6_9ROSI</name>
<evidence type="ECO:0000313" key="3">
    <source>
        <dbReference type="Proteomes" id="UP001159364"/>
    </source>
</evidence>
<accession>A0AAV8S6M6</accession>
<comment type="caution">
    <text evidence="2">The sequence shown here is derived from an EMBL/GenBank/DDBJ whole genome shotgun (WGS) entry which is preliminary data.</text>
</comment>
<evidence type="ECO:0000256" key="1">
    <source>
        <dbReference type="SAM" id="MobiDB-lite"/>
    </source>
</evidence>
<reference evidence="2 3" key="1">
    <citation type="submission" date="2021-09" db="EMBL/GenBank/DDBJ databases">
        <title>Genomic insights and catalytic innovation underlie evolution of tropane alkaloids biosynthesis.</title>
        <authorList>
            <person name="Wang Y.-J."/>
            <person name="Tian T."/>
            <person name="Huang J.-P."/>
            <person name="Huang S.-X."/>
        </authorList>
    </citation>
    <scope>NUCLEOTIDE SEQUENCE [LARGE SCALE GENOMIC DNA]</scope>
    <source>
        <strain evidence="2">KIB-2018</strain>
        <tissue evidence="2">Leaf</tissue>
    </source>
</reference>
<feature type="compositionally biased region" description="Basic residues" evidence="1">
    <location>
        <begin position="66"/>
        <end position="80"/>
    </location>
</feature>
<feature type="region of interest" description="Disordered" evidence="1">
    <location>
        <begin position="56"/>
        <end position="85"/>
    </location>
</feature>